<dbReference type="Pfam" id="PF13715">
    <property type="entry name" value="CarbopepD_reg_2"/>
    <property type="match status" value="1"/>
</dbReference>
<feature type="chain" id="PRO_5042833494" evidence="8">
    <location>
        <begin position="28"/>
        <end position="1022"/>
    </location>
</feature>
<dbReference type="Proteomes" id="UP001319180">
    <property type="component" value="Unassembled WGS sequence"/>
</dbReference>
<evidence type="ECO:0000256" key="5">
    <source>
        <dbReference type="ARBA" id="ARBA00023136"/>
    </source>
</evidence>
<keyword evidence="10" id="KW-0675">Receptor</keyword>
<keyword evidence="2 7" id="KW-0813">Transport</keyword>
<gene>
    <name evidence="10" type="ORF">KK078_02645</name>
</gene>
<evidence type="ECO:0000256" key="7">
    <source>
        <dbReference type="PROSITE-ProRule" id="PRU01360"/>
    </source>
</evidence>
<dbReference type="Gene3D" id="2.170.130.10">
    <property type="entry name" value="TonB-dependent receptor, plug domain"/>
    <property type="match status" value="1"/>
</dbReference>
<evidence type="ECO:0000313" key="10">
    <source>
        <dbReference type="EMBL" id="MBT1685435.1"/>
    </source>
</evidence>
<keyword evidence="5 7" id="KW-0472">Membrane</keyword>
<evidence type="ECO:0000256" key="2">
    <source>
        <dbReference type="ARBA" id="ARBA00022448"/>
    </source>
</evidence>
<evidence type="ECO:0000313" key="11">
    <source>
        <dbReference type="Proteomes" id="UP001319180"/>
    </source>
</evidence>
<dbReference type="Pfam" id="PF07715">
    <property type="entry name" value="Plug"/>
    <property type="match status" value="1"/>
</dbReference>
<dbReference type="NCBIfam" id="TIGR04056">
    <property type="entry name" value="OMP_RagA_SusC"/>
    <property type="match status" value="1"/>
</dbReference>
<sequence length="1022" mass="113256">MKKSLYYIVYLMLVVLVPAGLATEASAQSVRVTGRVISQSDGNTEETIPGVSVAIKGTTLGTVTDTDGSYSIEVPSGDAVLVFSFIGYSTEEIRVGGQTNINVTLTPDITTLEEIVVVGAVVKRQDLTGAVAHATDEQLRQQPVSTVSQAMQGRMAGVLVQNDPRPGANGTTVQIRGNNSLQFGTNPIVVVDGLIMDGGLNLINPNDIASIDVLKDASATALYGSRASNGVVVITTKKGKKGEGHITYDGWIGVQELTRIMPRLGTKDLFDLRVDAFANAYMDNNPGANRQQYINDQILNENNSVAFAPYEFDAYRNNQSYDWLDRVIRTGRQQNHTLGFSRGNDDGSIYVSFNYVDQKGVVQNAGYQRYTGRFNGEQNIKPWLKIGTATSYSRSEDQFTEGSVFNIANGANPMMAITDTANYLKWAGIVDQNLYNPLRSLRIKGDSYQTRLMSSNYVAMNPLEGLNLRSTFSADVMDKRDFWYTPNDIGQSLRNSTDGTASQRNDHWLNWQWDNSVTYDKIINEKHVVSGLATFSLQKNNWDYNQVDAKGFASNDFTYKYINGAFNKDQFQVASDFVTTTIVSYLGRVNYTYNDRYYATVTVRRDGSSKFGTGNKWGTFPSVVLAWNMAKEPFLESLNLDQLKLRAGYGRVGNQNIPNYAYLTLYRAQVTGTNVDYKPEGTLGNSSVGWESQKQVNVGLDVAVLNNRLTLTADYFNTDNTNLLMRRTLPLTSGFSSTIANVGVLNNHGVELTANASIVNTQDLRWSVSANFTATRNKIKALYGDVDAIYNRGGYTGVEMQREGNYFVGESVNSIYVYKFDKIAQESDMARVSEMQLGRKVRPGDILPLDRDSDGDIDDDDRYAVGRKDPKFYGGFTTDLSYKGFSLNAIFNYNYGSKRISGLYEGYMNGTGMYAAHEDMLNRWTPTNTNTDVPRAYNGGDRYGYGDVDLGVQNASFLRLSALTLAYNLPNSLVQKIKANTFRVYVTGSNVFLVTKYKGYDPETGDDFPNSRMLVTGVNISF</sequence>
<reference evidence="10 11" key="1">
    <citation type="submission" date="2021-05" db="EMBL/GenBank/DDBJ databases">
        <title>A Polyphasic approach of four new species of the genus Ohtaekwangia: Ohtaekwangia histidinii sp. nov., Ohtaekwangia cretensis sp. nov., Ohtaekwangia indiensis sp. nov., Ohtaekwangia reichenbachii sp. nov. from diverse environment.</title>
        <authorList>
            <person name="Octaviana S."/>
        </authorList>
    </citation>
    <scope>NUCLEOTIDE SEQUENCE [LARGE SCALE GENOMIC DNA]</scope>
    <source>
        <strain evidence="10 11">PWU37</strain>
    </source>
</reference>
<comment type="caution">
    <text evidence="10">The sequence shown here is derived from an EMBL/GenBank/DDBJ whole genome shotgun (WGS) entry which is preliminary data.</text>
</comment>
<name>A0AAP2D6R4_9BACT</name>
<dbReference type="GO" id="GO:0009279">
    <property type="term" value="C:cell outer membrane"/>
    <property type="evidence" value="ECO:0007669"/>
    <property type="project" value="UniProtKB-SubCell"/>
</dbReference>
<dbReference type="Gene3D" id="2.40.170.20">
    <property type="entry name" value="TonB-dependent receptor, beta-barrel domain"/>
    <property type="match status" value="1"/>
</dbReference>
<keyword evidence="11" id="KW-1185">Reference proteome</keyword>
<dbReference type="InterPro" id="IPR039426">
    <property type="entry name" value="TonB-dep_rcpt-like"/>
</dbReference>
<dbReference type="InterPro" id="IPR037066">
    <property type="entry name" value="Plug_dom_sf"/>
</dbReference>
<dbReference type="InterPro" id="IPR012910">
    <property type="entry name" value="Plug_dom"/>
</dbReference>
<keyword evidence="8" id="KW-0732">Signal</keyword>
<organism evidence="10 11">
    <name type="scientific">Dawidia soli</name>
    <dbReference type="NCBI Taxonomy" id="2782352"/>
    <lineage>
        <taxon>Bacteria</taxon>
        <taxon>Pseudomonadati</taxon>
        <taxon>Bacteroidota</taxon>
        <taxon>Cytophagia</taxon>
        <taxon>Cytophagales</taxon>
        <taxon>Chryseotaleaceae</taxon>
        <taxon>Dawidia</taxon>
    </lineage>
</organism>
<dbReference type="NCBIfam" id="TIGR04057">
    <property type="entry name" value="SusC_RagA_signa"/>
    <property type="match status" value="1"/>
</dbReference>
<feature type="signal peptide" evidence="8">
    <location>
        <begin position="1"/>
        <end position="27"/>
    </location>
</feature>
<dbReference type="Gene3D" id="2.60.40.1120">
    <property type="entry name" value="Carboxypeptidase-like, regulatory domain"/>
    <property type="match status" value="1"/>
</dbReference>
<dbReference type="RefSeq" id="WP_254088687.1">
    <property type="nucleotide sequence ID" value="NZ_JAHESC010000003.1"/>
</dbReference>
<dbReference type="InterPro" id="IPR008969">
    <property type="entry name" value="CarboxyPept-like_regulatory"/>
</dbReference>
<evidence type="ECO:0000256" key="8">
    <source>
        <dbReference type="SAM" id="SignalP"/>
    </source>
</evidence>
<keyword evidence="4 7" id="KW-0812">Transmembrane</keyword>
<evidence type="ECO:0000256" key="6">
    <source>
        <dbReference type="ARBA" id="ARBA00023237"/>
    </source>
</evidence>
<dbReference type="EMBL" id="JAHESC010000003">
    <property type="protein sequence ID" value="MBT1685435.1"/>
    <property type="molecule type" value="Genomic_DNA"/>
</dbReference>
<dbReference type="SUPFAM" id="SSF49464">
    <property type="entry name" value="Carboxypeptidase regulatory domain-like"/>
    <property type="match status" value="1"/>
</dbReference>
<dbReference type="AlphaFoldDB" id="A0AAP2D6R4"/>
<dbReference type="PROSITE" id="PS52016">
    <property type="entry name" value="TONB_DEPENDENT_REC_3"/>
    <property type="match status" value="1"/>
</dbReference>
<evidence type="ECO:0000256" key="4">
    <source>
        <dbReference type="ARBA" id="ARBA00022692"/>
    </source>
</evidence>
<evidence type="ECO:0000256" key="1">
    <source>
        <dbReference type="ARBA" id="ARBA00004571"/>
    </source>
</evidence>
<keyword evidence="3 7" id="KW-1134">Transmembrane beta strand</keyword>
<dbReference type="SUPFAM" id="SSF56935">
    <property type="entry name" value="Porins"/>
    <property type="match status" value="1"/>
</dbReference>
<evidence type="ECO:0000259" key="9">
    <source>
        <dbReference type="Pfam" id="PF07715"/>
    </source>
</evidence>
<dbReference type="InterPro" id="IPR023996">
    <property type="entry name" value="TonB-dep_OMP_SusC/RagA"/>
</dbReference>
<feature type="domain" description="TonB-dependent receptor plug" evidence="9">
    <location>
        <begin position="124"/>
        <end position="231"/>
    </location>
</feature>
<dbReference type="InterPro" id="IPR036942">
    <property type="entry name" value="Beta-barrel_TonB_sf"/>
</dbReference>
<accession>A0AAP2D6R4</accession>
<dbReference type="InterPro" id="IPR023997">
    <property type="entry name" value="TonB-dep_OMP_SusC/RagA_CS"/>
</dbReference>
<keyword evidence="6 7" id="KW-0998">Cell outer membrane</keyword>
<comment type="similarity">
    <text evidence="7">Belongs to the TonB-dependent receptor family.</text>
</comment>
<evidence type="ECO:0000256" key="3">
    <source>
        <dbReference type="ARBA" id="ARBA00022452"/>
    </source>
</evidence>
<proteinExistence type="inferred from homology"/>
<protein>
    <submittedName>
        <fullName evidence="10">TonB-dependent receptor</fullName>
    </submittedName>
</protein>
<comment type="subcellular location">
    <subcellularLocation>
        <location evidence="1 7">Cell outer membrane</location>
        <topology evidence="1 7">Multi-pass membrane protein</topology>
    </subcellularLocation>
</comment>